<comment type="caution">
    <text evidence="3">The sequence shown here is derived from an EMBL/GenBank/DDBJ whole genome shotgun (WGS) entry which is preliminary data.</text>
</comment>
<dbReference type="Proteomes" id="UP000752292">
    <property type="component" value="Unassembled WGS sequence"/>
</dbReference>
<dbReference type="InterPro" id="IPR003692">
    <property type="entry name" value="Hydantoinase_B"/>
</dbReference>
<reference evidence="3" key="1">
    <citation type="submission" date="2020-07" db="EMBL/GenBank/DDBJ databases">
        <title>Huge and variable diversity of episymbiotic CPR bacteria and DPANN archaea in groundwater ecosystems.</title>
        <authorList>
            <person name="He C.Y."/>
            <person name="Keren R."/>
            <person name="Whittaker M."/>
            <person name="Farag I.F."/>
            <person name="Doudna J."/>
            <person name="Cate J.H.D."/>
            <person name="Banfield J.F."/>
        </authorList>
    </citation>
    <scope>NUCLEOTIDE SEQUENCE</scope>
    <source>
        <strain evidence="3">NC_groundwater_1370_Ag_S-0.2um_69_93</strain>
    </source>
</reference>
<feature type="domain" description="Hydantoinase B/oxoprolinase" evidence="2">
    <location>
        <begin position="9"/>
        <end position="527"/>
    </location>
</feature>
<evidence type="ECO:0000259" key="2">
    <source>
        <dbReference type="Pfam" id="PF02538"/>
    </source>
</evidence>
<proteinExistence type="predicted"/>
<dbReference type="InterPro" id="IPR045079">
    <property type="entry name" value="Oxoprolinase-like"/>
</dbReference>
<feature type="compositionally biased region" description="Basic and acidic residues" evidence="1">
    <location>
        <begin position="528"/>
        <end position="543"/>
    </location>
</feature>
<gene>
    <name evidence="3" type="ORF">HY618_05880</name>
</gene>
<evidence type="ECO:0000256" key="1">
    <source>
        <dbReference type="SAM" id="MobiDB-lite"/>
    </source>
</evidence>
<dbReference type="PANTHER" id="PTHR11365">
    <property type="entry name" value="5-OXOPROLINASE RELATED"/>
    <property type="match status" value="1"/>
</dbReference>
<dbReference type="PANTHER" id="PTHR11365:SF23">
    <property type="entry name" value="HYPOTHETICAL 5-OXOPROLINASE (EUROFUNG)-RELATED"/>
    <property type="match status" value="1"/>
</dbReference>
<name>A0A932ZXE6_UNCTE</name>
<protein>
    <submittedName>
        <fullName evidence="3">Hydantoinase B/oxoprolinase family protein</fullName>
    </submittedName>
</protein>
<dbReference type="AlphaFoldDB" id="A0A932ZXE6"/>
<dbReference type="EMBL" id="JACQRX010000259">
    <property type="protein sequence ID" value="MBI4251972.1"/>
    <property type="molecule type" value="Genomic_DNA"/>
</dbReference>
<evidence type="ECO:0000313" key="3">
    <source>
        <dbReference type="EMBL" id="MBI4251972.1"/>
    </source>
</evidence>
<organism evidence="3 4">
    <name type="scientific">Tectimicrobiota bacterium</name>
    <dbReference type="NCBI Taxonomy" id="2528274"/>
    <lineage>
        <taxon>Bacteria</taxon>
        <taxon>Pseudomonadati</taxon>
        <taxon>Nitrospinota/Tectimicrobiota group</taxon>
        <taxon>Candidatus Tectimicrobiota</taxon>
    </lineage>
</organism>
<evidence type="ECO:0000313" key="4">
    <source>
        <dbReference type="Proteomes" id="UP000752292"/>
    </source>
</evidence>
<dbReference type="GO" id="GO:0006749">
    <property type="term" value="P:glutathione metabolic process"/>
    <property type="evidence" value="ECO:0007669"/>
    <property type="project" value="TreeGrafter"/>
</dbReference>
<dbReference type="GO" id="GO:0005829">
    <property type="term" value="C:cytosol"/>
    <property type="evidence" value="ECO:0007669"/>
    <property type="project" value="TreeGrafter"/>
</dbReference>
<dbReference type="GO" id="GO:0017168">
    <property type="term" value="F:5-oxoprolinase (ATP-hydrolyzing) activity"/>
    <property type="evidence" value="ECO:0007669"/>
    <property type="project" value="TreeGrafter"/>
</dbReference>
<sequence>MISRERGLDPVTASVLEHGLFSVADEMAAVIVRTAYSPLVRDLLDFTVALCNPRGEMVVQGVGMAIHLGALPTAVESMLRRFEGNLQPGDALILNDPYEGGMHLPNVVILTPIFVREELVAHAVVMAHHTDVGGHVPGSVPVNSREVFAEGLRIPPLLLEREGRRDQTLLALIERNVRLPRDFFGDLEAQLTACRLGEKRLKALAGRYGVNILAVTMEDLLDRSERMARAEIAAIPDGAYTFEDWLDNDGQSGPPQRLCVTVRIEGDELTADFTGTSPQVPTAINSPLAYSRSAFYLAMRSIMSPEVPNTAGFFRPLHMVAPEGTLIRPSFPAAVGAMGVVGYRLADCIFGALAQAAPHLVRAASEGGTTRYTVGARVGGRPSILSEALVGAWGGHPRMDGVDGVANVAANMANSPVELVESTYPILVEEYGYEPDSEGAGRFRGGLGVRRRIRILSPDGALLQVRSGRANRPPWGLHGGMEGTVCQNVLNAGGPNEERMRGNETLMVPCGTTYLHVTPGAGGYGSPSERDPGRVAQDVRDGKVSSRRAREVYRVAVSEDGVVDAAETARLRAI</sequence>
<dbReference type="Pfam" id="PF02538">
    <property type="entry name" value="Hydantoinase_B"/>
    <property type="match status" value="1"/>
</dbReference>
<feature type="region of interest" description="Disordered" evidence="1">
    <location>
        <begin position="519"/>
        <end position="543"/>
    </location>
</feature>
<accession>A0A932ZXE6</accession>